<keyword evidence="2" id="KW-1185">Reference proteome</keyword>
<name>V5SJL1_9HYPH</name>
<evidence type="ECO:0000313" key="2">
    <source>
        <dbReference type="Proteomes" id="UP000018542"/>
    </source>
</evidence>
<accession>V5SJL1</accession>
<dbReference type="EMBL" id="CP006912">
    <property type="protein sequence ID" value="AHB50280.1"/>
    <property type="molecule type" value="Genomic_DNA"/>
</dbReference>
<dbReference type="HOGENOM" id="CLU_3356633_0_0_5"/>
<dbReference type="AlphaFoldDB" id="V5SJL1"/>
<gene>
    <name evidence="1" type="ORF">W911_13035</name>
</gene>
<reference evidence="1 2" key="1">
    <citation type="journal article" date="2014" name="Genome Announc.">
        <title>Complete Genome Sequence of Hyphomicrobium nitrativorans Strain NL23, a Denitrifying Bacterium Isolated from Biofilm of a Methanol-Fed Denitrification System Treating Seawater at the Montreal Biodome.</title>
        <authorList>
            <person name="Martineau C."/>
            <person name="Villeneuve C."/>
            <person name="Mauffrey F."/>
            <person name="Villemur R."/>
        </authorList>
    </citation>
    <scope>NUCLEOTIDE SEQUENCE [LARGE SCALE GENOMIC DNA]</scope>
    <source>
        <strain evidence="1">NL23</strain>
    </source>
</reference>
<evidence type="ECO:0000313" key="1">
    <source>
        <dbReference type="EMBL" id="AHB50280.1"/>
    </source>
</evidence>
<protein>
    <submittedName>
        <fullName evidence="1">Uncharacterized protein</fullName>
    </submittedName>
</protein>
<dbReference type="KEGG" id="hni:W911_13035"/>
<organism evidence="1 2">
    <name type="scientific">Hyphomicrobium nitrativorans NL23</name>
    <dbReference type="NCBI Taxonomy" id="1029756"/>
    <lineage>
        <taxon>Bacteria</taxon>
        <taxon>Pseudomonadati</taxon>
        <taxon>Pseudomonadota</taxon>
        <taxon>Alphaproteobacteria</taxon>
        <taxon>Hyphomicrobiales</taxon>
        <taxon>Hyphomicrobiaceae</taxon>
        <taxon>Hyphomicrobium</taxon>
    </lineage>
</organism>
<sequence length="36" mass="3751">MHPLVAAYLWSSMPSTTMFSGATIGKTASVADAHGR</sequence>
<dbReference type="PATRIC" id="fig|1029756.8.peg.2714"/>
<proteinExistence type="predicted"/>
<dbReference type="Proteomes" id="UP000018542">
    <property type="component" value="Chromosome"/>
</dbReference>